<gene>
    <name evidence="5" type="primary">oppF</name>
    <name evidence="5" type="ORF">AshY1_05620</name>
</gene>
<evidence type="ECO:0000313" key="5">
    <source>
        <dbReference type="EMBL" id="WYY26658.1"/>
    </source>
</evidence>
<accession>A0ABZ2U9G0</accession>
<dbReference type="PROSITE" id="PS00211">
    <property type="entry name" value="ABC_TRANSPORTER_1"/>
    <property type="match status" value="1"/>
</dbReference>
<keyword evidence="3 5" id="KW-0067">ATP-binding</keyword>
<evidence type="ECO:0000256" key="2">
    <source>
        <dbReference type="ARBA" id="ARBA00022741"/>
    </source>
</evidence>
<feature type="domain" description="ABC transporter" evidence="4">
    <location>
        <begin position="2"/>
        <end position="243"/>
    </location>
</feature>
<dbReference type="SMART" id="SM00382">
    <property type="entry name" value="AAA"/>
    <property type="match status" value="1"/>
</dbReference>
<keyword evidence="1" id="KW-0813">Transport</keyword>
<dbReference type="InterPro" id="IPR003439">
    <property type="entry name" value="ABC_transporter-like_ATP-bd"/>
</dbReference>
<reference evidence="5" key="1">
    <citation type="submission" date="2024-03" db="EMBL/GenBank/DDBJ databases">
        <title>The Complete Genome of 'Candidatus Phytoplasma fraxini' AshY1 from the Ash Yellows Group.</title>
        <authorList>
            <person name="Boehm J.W."/>
            <person name="Huettel B."/>
            <person name="Schneider B."/>
            <person name="Kube M."/>
        </authorList>
    </citation>
    <scope>NUCLEOTIDE SEQUENCE [LARGE SCALE GENOMIC DNA]</scope>
    <source>
        <strain evidence="5">AshY1</strain>
    </source>
</reference>
<proteinExistence type="predicted"/>
<dbReference type="SUPFAM" id="SSF52540">
    <property type="entry name" value="P-loop containing nucleoside triphosphate hydrolases"/>
    <property type="match status" value="1"/>
</dbReference>
<dbReference type="InterPro" id="IPR013563">
    <property type="entry name" value="Oligopep_ABC_C"/>
</dbReference>
<evidence type="ECO:0000313" key="6">
    <source>
        <dbReference type="Proteomes" id="UP001484199"/>
    </source>
</evidence>
<dbReference type="Gene3D" id="3.40.50.300">
    <property type="entry name" value="P-loop containing nucleotide triphosphate hydrolases"/>
    <property type="match status" value="1"/>
</dbReference>
<dbReference type="Proteomes" id="UP001484199">
    <property type="component" value="Chromosome"/>
</dbReference>
<keyword evidence="2" id="KW-0547">Nucleotide-binding</keyword>
<dbReference type="InterPro" id="IPR027417">
    <property type="entry name" value="P-loop_NTPase"/>
</dbReference>
<organism evidence="5 6">
    <name type="scientific">Ash yellows phytoplasma</name>
    <dbReference type="NCBI Taxonomy" id="35780"/>
    <lineage>
        <taxon>Bacteria</taxon>
        <taxon>Bacillati</taxon>
        <taxon>Mycoplasmatota</taxon>
        <taxon>Mollicutes</taxon>
        <taxon>Acholeplasmatales</taxon>
        <taxon>Acholeplasmataceae</taxon>
        <taxon>Candidatus Phytoplasma</taxon>
        <taxon>16SrVII (Ash yellows group)</taxon>
    </lineage>
</organism>
<keyword evidence="6" id="KW-1185">Reference proteome</keyword>
<dbReference type="PANTHER" id="PTHR43776">
    <property type="entry name" value="TRANSPORT ATP-BINDING PROTEIN"/>
    <property type="match status" value="1"/>
</dbReference>
<evidence type="ECO:0000256" key="1">
    <source>
        <dbReference type="ARBA" id="ARBA00022448"/>
    </source>
</evidence>
<dbReference type="Pfam" id="PF00005">
    <property type="entry name" value="ABC_tran"/>
    <property type="match status" value="1"/>
</dbReference>
<protein>
    <submittedName>
        <fullName evidence="5">Oligopeptide ABC transporter, ATP-binding protein (OppF)</fullName>
    </submittedName>
</protein>
<dbReference type="InterPro" id="IPR003593">
    <property type="entry name" value="AAA+_ATPase"/>
</dbReference>
<name>A0ABZ2U9G0_ASHYP</name>
<dbReference type="InterPro" id="IPR017871">
    <property type="entry name" value="ABC_transporter-like_CS"/>
</dbReference>
<dbReference type="NCBIfam" id="TIGR01727">
    <property type="entry name" value="oligo_HPY"/>
    <property type="match status" value="1"/>
</dbReference>
<dbReference type="RefSeq" id="WP_341266559.1">
    <property type="nucleotide sequence ID" value="NZ_CP146843.1"/>
</dbReference>
<dbReference type="InterPro" id="IPR050319">
    <property type="entry name" value="ABC_transp_ATP-bind"/>
</dbReference>
<dbReference type="GO" id="GO:0005524">
    <property type="term" value="F:ATP binding"/>
    <property type="evidence" value="ECO:0007669"/>
    <property type="project" value="UniProtKB-KW"/>
</dbReference>
<evidence type="ECO:0000256" key="3">
    <source>
        <dbReference type="ARBA" id="ARBA00022840"/>
    </source>
</evidence>
<dbReference type="CDD" id="cd03257">
    <property type="entry name" value="ABC_NikE_OppD_transporters"/>
    <property type="match status" value="1"/>
</dbReference>
<sequence>MFQKPQFLTANQNINLSIFKGETLSIVGESGSGKSTLGQLILQLQKNTSGNIFYYQNEFNKINLTELDKKKQRLLRKELQIIFQDPFSSLNPFFKISDIIGEGLLIHKMVKNKKDPLYKEKILDIMEKCQIDKSLYKRYPTQLSGGQRQRIAIARTLIIQPKFIVCDEIVSALDVSTQSKILDLLNNLKEKYKLTFMFITHDLGVAGYLSDRICVMYLGNIVELGTKQQILKNPSHPYTQKILNATPKLNNQKQLEYKIIYENPKFKFLFDKNEKDLDWLEIEPQHFIRCTLKKRLKQQVLK</sequence>
<evidence type="ECO:0000259" key="4">
    <source>
        <dbReference type="PROSITE" id="PS50893"/>
    </source>
</evidence>
<dbReference type="Pfam" id="PF08352">
    <property type="entry name" value="oligo_HPY"/>
    <property type="match status" value="1"/>
</dbReference>
<dbReference type="PROSITE" id="PS50893">
    <property type="entry name" value="ABC_TRANSPORTER_2"/>
    <property type="match status" value="1"/>
</dbReference>
<dbReference type="EMBL" id="CP146843">
    <property type="protein sequence ID" value="WYY26658.1"/>
    <property type="molecule type" value="Genomic_DNA"/>
</dbReference>